<accession>A0ABX2T4C7</accession>
<comment type="caution">
    <text evidence="1">The sequence shown here is derived from an EMBL/GenBank/DDBJ whole genome shotgun (WGS) entry which is preliminary data.</text>
</comment>
<proteinExistence type="predicted"/>
<dbReference type="Proteomes" id="UP000584642">
    <property type="component" value="Unassembled WGS sequence"/>
</dbReference>
<gene>
    <name evidence="1" type="ORF">HND93_04800</name>
</gene>
<name>A0ABX2T4C7_9PROT</name>
<dbReference type="Pfam" id="PF10931">
    <property type="entry name" value="DUF2735"/>
    <property type="match status" value="1"/>
</dbReference>
<dbReference type="RefSeq" id="WP_180280707.1">
    <property type="nucleotide sequence ID" value="NZ_JABFDB010000001.1"/>
</dbReference>
<organism evidence="1 2">
    <name type="scientific">Azospirillum oleiclasticum</name>
    <dbReference type="NCBI Taxonomy" id="2735135"/>
    <lineage>
        <taxon>Bacteria</taxon>
        <taxon>Pseudomonadati</taxon>
        <taxon>Pseudomonadota</taxon>
        <taxon>Alphaproteobacteria</taxon>
        <taxon>Rhodospirillales</taxon>
        <taxon>Azospirillaceae</taxon>
        <taxon>Azospirillum</taxon>
    </lineage>
</organism>
<protein>
    <submittedName>
        <fullName evidence="1">DUF2735 domain-containing protein</fullName>
    </submittedName>
</protein>
<evidence type="ECO:0000313" key="2">
    <source>
        <dbReference type="Proteomes" id="UP000584642"/>
    </source>
</evidence>
<dbReference type="EMBL" id="JABFDB010000001">
    <property type="protein sequence ID" value="NYZ19021.1"/>
    <property type="molecule type" value="Genomic_DNA"/>
</dbReference>
<sequence>MIHAVEPRTATIYQFPLKARRTAPAMTEGRVAQPVVTDGWYHEAAVQEAVDEATRRRTR</sequence>
<evidence type="ECO:0000313" key="1">
    <source>
        <dbReference type="EMBL" id="NYZ19021.1"/>
    </source>
</evidence>
<reference evidence="1 2" key="1">
    <citation type="submission" date="2020-05" db="EMBL/GenBank/DDBJ databases">
        <title>Azospirillum oleiclasticum sp. nov, a nitrogen-fixing and heavy crude oil-emulsifying bacterium isolated from the crude oil of Yumen Oilfield.</title>
        <authorList>
            <person name="Wu D."/>
            <person name="Cai M."/>
            <person name="Zhang X."/>
        </authorList>
    </citation>
    <scope>NUCLEOTIDE SEQUENCE [LARGE SCALE GENOMIC DNA]</scope>
    <source>
        <strain evidence="1 2">ROY-1-1-2</strain>
    </source>
</reference>
<dbReference type="InterPro" id="IPR021232">
    <property type="entry name" value="DUF2735"/>
</dbReference>
<keyword evidence="2" id="KW-1185">Reference proteome</keyword>